<evidence type="ECO:0000256" key="2">
    <source>
        <dbReference type="SAM" id="MobiDB-lite"/>
    </source>
</evidence>
<evidence type="ECO:0000313" key="5">
    <source>
        <dbReference type="Proteomes" id="UP001629113"/>
    </source>
</evidence>
<sequence length="985" mass="108598">MGTRSPVSIAYKSEEPQNEHDLIVAKQPVLEKTHGKAVVISTTDTALDIIRSEPDIDELSSALKFLCSQETGYVITTPGPQVAQLVQILVTDVLPNFWTALQESHSAGGGRTIAEELLLRCLRSVPGLSAILHRMKELMQLSKESKKSIGGAGIPENLTILLQALTTLLEGNRSIDLIYRTVSYPDSQGKRKILWSELLSIVGSGKIIGLSAEAEHTITGITSKLEKPFWLANGNLYSSWLGRNIAYMITILPLNLEEGWTDCAELLGRAFRLGHGELVSKEILISTLLRSHDYSEQLSKMISSLPNSEQKNFLQNALRFVSKNQLPAVTISEDDINWWKADTAAVSAAVNMVGKIIFEKPAMHQHLIAWLTSSSGAGVGDGIAIRRATIAALSNDKDALTAVLERSLQQFGDQLYIRHTPILQQEVHTQVLLLCAGYADRKMPLKLRLLMRSGAHLGSVSNRLATSSPRARFLGMVVGEALSSLIDEGDKRMDFHMEELSTAEAKWYKNLVYVSDVVGPLESFRLRNSSEPSKQPKSTPKASSSKANIGASQNRSKIISIEEVEDFEEDETADDENGGFTPYLKPDSDLEDSDEDPTLITRNKPTSPVYIRDLIVQLRDNDSYDRQKIALATGPSLIRRKADFGTEVSSHVEELATLLVGLQDKFELENFSEMRLQCMIAVLVAQPKKMGQWFAKTFFDGDYSLSQRASILTTIGLSARELGGFDSHEIETVPKKGIPSSFPSKALPANMHSIYASPPETFASALHSLSTDLSQLMITPLATKLADKVTGPDILKVRTFSSRLSVESKRKKATTNTLASLVSTSFFFPLTGRFFIQLRAYGSSRQNVVFQPHLLSLYVKTLALLLHFSGPSTLSLPQMTSEFWELLLGLRMQAFGDNLVTEAILFALLTILEINEDKRSLVDAHGRELLEAQRWVEGVFSKLDGGGSEEDEKVRMLAAAVLMRIGECVEKYQALLLGDIASFQG</sequence>
<dbReference type="Proteomes" id="UP001629113">
    <property type="component" value="Unassembled WGS sequence"/>
</dbReference>
<dbReference type="Gene3D" id="1.25.40.720">
    <property type="entry name" value="Telomere length regulation protein 2, C-terminal domain"/>
    <property type="match status" value="2"/>
</dbReference>
<dbReference type="Pfam" id="PF10193">
    <property type="entry name" value="Telomere_reg-2"/>
    <property type="match status" value="1"/>
</dbReference>
<feature type="compositionally biased region" description="Low complexity" evidence="2">
    <location>
        <begin position="532"/>
        <end position="546"/>
    </location>
</feature>
<evidence type="ECO:0000256" key="1">
    <source>
        <dbReference type="ARBA" id="ARBA00006133"/>
    </source>
</evidence>
<dbReference type="InterPro" id="IPR019337">
    <property type="entry name" value="Telomere_length_regulation_dom"/>
</dbReference>
<evidence type="ECO:0000259" key="3">
    <source>
        <dbReference type="Pfam" id="PF10193"/>
    </source>
</evidence>
<name>A0ABR4P745_9HELO</name>
<reference evidence="4 5" key="1">
    <citation type="submission" date="2024-06" db="EMBL/GenBank/DDBJ databases">
        <title>Complete genome of Phlyctema vagabunda strain 19-DSS-EL-015.</title>
        <authorList>
            <person name="Fiorenzani C."/>
        </authorList>
    </citation>
    <scope>NUCLEOTIDE SEQUENCE [LARGE SCALE GENOMIC DNA]</scope>
    <source>
        <strain evidence="4 5">19-DSS-EL-015</strain>
    </source>
</reference>
<comment type="caution">
    <text evidence="4">The sequence shown here is derived from an EMBL/GenBank/DDBJ whole genome shotgun (WGS) entry which is preliminary data.</text>
</comment>
<keyword evidence="5" id="KW-1185">Reference proteome</keyword>
<proteinExistence type="inferred from homology"/>
<feature type="domain" description="Telomere length regulation protein conserved" evidence="3">
    <location>
        <begin position="608"/>
        <end position="719"/>
    </location>
</feature>
<dbReference type="PANTHER" id="PTHR15830:SF10">
    <property type="entry name" value="TELOMERE LENGTH REGULATION PROTEIN TEL2 HOMOLOG"/>
    <property type="match status" value="1"/>
</dbReference>
<evidence type="ECO:0000313" key="4">
    <source>
        <dbReference type="EMBL" id="KAL3419002.1"/>
    </source>
</evidence>
<feature type="region of interest" description="Disordered" evidence="2">
    <location>
        <begin position="527"/>
        <end position="604"/>
    </location>
</feature>
<protein>
    <submittedName>
        <fullName evidence="4">DNA replication checkpoint protein tel2</fullName>
    </submittedName>
</protein>
<dbReference type="InterPro" id="IPR038528">
    <property type="entry name" value="TEL2_C_sf"/>
</dbReference>
<gene>
    <name evidence="4" type="ORF">PVAG01_09223</name>
</gene>
<organism evidence="4 5">
    <name type="scientific">Phlyctema vagabunda</name>
    <dbReference type="NCBI Taxonomy" id="108571"/>
    <lineage>
        <taxon>Eukaryota</taxon>
        <taxon>Fungi</taxon>
        <taxon>Dikarya</taxon>
        <taxon>Ascomycota</taxon>
        <taxon>Pezizomycotina</taxon>
        <taxon>Leotiomycetes</taxon>
        <taxon>Helotiales</taxon>
        <taxon>Dermateaceae</taxon>
        <taxon>Phlyctema</taxon>
    </lineage>
</organism>
<dbReference type="PANTHER" id="PTHR15830">
    <property type="entry name" value="TELOMERE LENGTH REGULATION PROTEIN TEL2 FAMILY MEMBER"/>
    <property type="match status" value="1"/>
</dbReference>
<feature type="compositionally biased region" description="Acidic residues" evidence="2">
    <location>
        <begin position="562"/>
        <end position="577"/>
    </location>
</feature>
<dbReference type="EMBL" id="JBFCZG010000008">
    <property type="protein sequence ID" value="KAL3419002.1"/>
    <property type="molecule type" value="Genomic_DNA"/>
</dbReference>
<dbReference type="InterPro" id="IPR051970">
    <property type="entry name" value="TEL2_Regulation"/>
</dbReference>
<accession>A0ABR4P745</accession>
<comment type="similarity">
    <text evidence="1">Belongs to the TEL2 family.</text>
</comment>